<evidence type="ECO:0000313" key="4">
    <source>
        <dbReference type="EMBL" id="KAJ7193954.1"/>
    </source>
</evidence>
<accession>A0AAD6Y2W8</accession>
<evidence type="ECO:0000313" key="5">
    <source>
        <dbReference type="Proteomes" id="UP001219525"/>
    </source>
</evidence>
<gene>
    <name evidence="4" type="ORF">GGX14DRAFT_587412</name>
</gene>
<dbReference type="Gene3D" id="3.75.10.10">
    <property type="entry name" value="L-arginine/glycine Amidinotransferase, Chain A"/>
    <property type="match status" value="1"/>
</dbReference>
<comment type="caution">
    <text evidence="4">The sequence shown here is derived from an EMBL/GenBank/DDBJ whole genome shotgun (WGS) entry which is preliminary data.</text>
</comment>
<name>A0AAD6Y2W8_9AGAR</name>
<dbReference type="GO" id="GO:0042256">
    <property type="term" value="P:cytosolic ribosome assembly"/>
    <property type="evidence" value="ECO:0007669"/>
    <property type="project" value="InterPro"/>
</dbReference>
<dbReference type="EMBL" id="JARJCW010000103">
    <property type="protein sequence ID" value="KAJ7193954.1"/>
    <property type="molecule type" value="Genomic_DNA"/>
</dbReference>
<dbReference type="GO" id="GO:0043022">
    <property type="term" value="F:ribosome binding"/>
    <property type="evidence" value="ECO:0007669"/>
    <property type="project" value="InterPro"/>
</dbReference>
<protein>
    <submittedName>
        <fullName evidence="4">Uncharacterized protein</fullName>
    </submittedName>
</protein>
<feature type="compositionally biased region" description="Basic and acidic residues" evidence="3">
    <location>
        <begin position="485"/>
        <end position="498"/>
    </location>
</feature>
<organism evidence="4 5">
    <name type="scientific">Mycena pura</name>
    <dbReference type="NCBI Taxonomy" id="153505"/>
    <lineage>
        <taxon>Eukaryota</taxon>
        <taxon>Fungi</taxon>
        <taxon>Dikarya</taxon>
        <taxon>Basidiomycota</taxon>
        <taxon>Agaricomycotina</taxon>
        <taxon>Agaricomycetes</taxon>
        <taxon>Agaricomycetidae</taxon>
        <taxon>Agaricales</taxon>
        <taxon>Marasmiineae</taxon>
        <taxon>Mycenaceae</taxon>
        <taxon>Mycena</taxon>
    </lineage>
</organism>
<dbReference type="PANTHER" id="PTHR10784">
    <property type="entry name" value="TRANSLATION INITIATION FACTOR 6"/>
    <property type="match status" value="1"/>
</dbReference>
<evidence type="ECO:0000256" key="1">
    <source>
        <dbReference type="ARBA" id="ARBA00022540"/>
    </source>
</evidence>
<evidence type="ECO:0000256" key="3">
    <source>
        <dbReference type="SAM" id="MobiDB-lite"/>
    </source>
</evidence>
<sequence>MSQACCLMSIELNIDTRSNCGTAYTSRSIAYTTFDWIRFAASAGPPPSTAARRTLSPALVTSSGAVSSLRPTCATSGDIPSRENRATYDSLLSLCPRFHIGPASNVSVHTLNHAGTSVPGTTTDIPRRQNTQTQYRQADPHDVLASALSSASAQITVPPRSHVAASLSTGATAPSGRGELHGGVPLPAFSNLRNTKQTTSPHTRRSAAILRHVAEDDTARPPPNFRPIHAAPPLPLHSRLRRHLFHPVAHGQCYTLGFADCTHSAVAEPGEAESDAALLGVLQTCDVEGGFTSELLGYEDDEDDDVGDLDSEDEGLAADVGSYCAITDQGGLVHPKTSVQDQDELTGSSLLQIPLVVRGTVGHRTRPDRVPQAGTVNRGSDVTRDWCRPRCERLVCVYRSRDDRDRNQRNRDDLQACQSCKAIVQFLPWGSDRGIGLLPIICGCADAECAGIQQWTSMGSGFARTAPAASQFDHLVSQAQGRTEPTVRQDEYEGLHDR</sequence>
<dbReference type="AlphaFoldDB" id="A0AAD6Y2W8"/>
<keyword evidence="5" id="KW-1185">Reference proteome</keyword>
<keyword evidence="2" id="KW-0648">Protein biosynthesis</keyword>
<dbReference type="InterPro" id="IPR002769">
    <property type="entry name" value="eIF6"/>
</dbReference>
<dbReference type="Pfam" id="PF01912">
    <property type="entry name" value="eIF-6"/>
    <property type="match status" value="1"/>
</dbReference>
<dbReference type="GO" id="GO:0003743">
    <property type="term" value="F:translation initiation factor activity"/>
    <property type="evidence" value="ECO:0007669"/>
    <property type="project" value="UniProtKB-KW"/>
</dbReference>
<feature type="region of interest" description="Disordered" evidence="3">
    <location>
        <begin position="479"/>
        <end position="498"/>
    </location>
</feature>
<evidence type="ECO:0000256" key="2">
    <source>
        <dbReference type="ARBA" id="ARBA00022917"/>
    </source>
</evidence>
<dbReference type="Proteomes" id="UP001219525">
    <property type="component" value="Unassembled WGS sequence"/>
</dbReference>
<dbReference type="SUPFAM" id="SSF55909">
    <property type="entry name" value="Pentein"/>
    <property type="match status" value="1"/>
</dbReference>
<proteinExistence type="predicted"/>
<keyword evidence="1" id="KW-0396">Initiation factor</keyword>
<reference evidence="4" key="1">
    <citation type="submission" date="2023-03" db="EMBL/GenBank/DDBJ databases">
        <title>Massive genome expansion in bonnet fungi (Mycena s.s.) driven by repeated elements and novel gene families across ecological guilds.</title>
        <authorList>
            <consortium name="Lawrence Berkeley National Laboratory"/>
            <person name="Harder C.B."/>
            <person name="Miyauchi S."/>
            <person name="Viragh M."/>
            <person name="Kuo A."/>
            <person name="Thoen E."/>
            <person name="Andreopoulos B."/>
            <person name="Lu D."/>
            <person name="Skrede I."/>
            <person name="Drula E."/>
            <person name="Henrissat B."/>
            <person name="Morin E."/>
            <person name="Kohler A."/>
            <person name="Barry K."/>
            <person name="LaButti K."/>
            <person name="Morin E."/>
            <person name="Salamov A."/>
            <person name="Lipzen A."/>
            <person name="Mereny Z."/>
            <person name="Hegedus B."/>
            <person name="Baldrian P."/>
            <person name="Stursova M."/>
            <person name="Weitz H."/>
            <person name="Taylor A."/>
            <person name="Grigoriev I.V."/>
            <person name="Nagy L.G."/>
            <person name="Martin F."/>
            <person name="Kauserud H."/>
        </authorList>
    </citation>
    <scope>NUCLEOTIDE SEQUENCE</scope>
    <source>
        <strain evidence="4">9144</strain>
    </source>
</reference>